<dbReference type="CDD" id="cd03223">
    <property type="entry name" value="ABCD_peroxisomal_ALDP"/>
    <property type="match status" value="1"/>
</dbReference>
<feature type="transmembrane region" description="Helical" evidence="8">
    <location>
        <begin position="159"/>
        <end position="179"/>
    </location>
</feature>
<evidence type="ECO:0000259" key="9">
    <source>
        <dbReference type="PROSITE" id="PS50893"/>
    </source>
</evidence>
<name>A0A1J1LP11_9CYAN</name>
<feature type="transmembrane region" description="Helical" evidence="8">
    <location>
        <begin position="33"/>
        <end position="63"/>
    </location>
</feature>
<evidence type="ECO:0000256" key="6">
    <source>
        <dbReference type="ARBA" id="ARBA00022989"/>
    </source>
</evidence>
<feature type="transmembrane region" description="Helical" evidence="8">
    <location>
        <begin position="262"/>
        <end position="283"/>
    </location>
</feature>
<dbReference type="Proteomes" id="UP000184315">
    <property type="component" value="Unassembled WGS sequence"/>
</dbReference>
<keyword evidence="12" id="KW-1185">Reference proteome</keyword>
<feature type="transmembrane region" description="Helical" evidence="8">
    <location>
        <begin position="351"/>
        <end position="370"/>
    </location>
</feature>
<keyword evidence="4" id="KW-0547">Nucleotide-binding</keyword>
<dbReference type="PANTHER" id="PTHR11384">
    <property type="entry name" value="ATP-BINDING CASSETTE, SUB-FAMILY D MEMBER"/>
    <property type="match status" value="1"/>
</dbReference>
<keyword evidence="6 8" id="KW-1133">Transmembrane helix</keyword>
<keyword evidence="7 8" id="KW-0472">Membrane</keyword>
<dbReference type="GO" id="GO:0005886">
    <property type="term" value="C:plasma membrane"/>
    <property type="evidence" value="ECO:0007669"/>
    <property type="project" value="UniProtKB-SubCell"/>
</dbReference>
<feature type="transmembrane region" description="Helical" evidence="8">
    <location>
        <begin position="235"/>
        <end position="256"/>
    </location>
</feature>
<dbReference type="InterPro" id="IPR027417">
    <property type="entry name" value="P-loop_NTPase"/>
</dbReference>
<dbReference type="Pfam" id="PF06472">
    <property type="entry name" value="ABC_membrane_2"/>
    <property type="match status" value="1"/>
</dbReference>
<evidence type="ECO:0000256" key="4">
    <source>
        <dbReference type="ARBA" id="ARBA00022741"/>
    </source>
</evidence>
<evidence type="ECO:0000313" key="12">
    <source>
        <dbReference type="Proteomes" id="UP000184315"/>
    </source>
</evidence>
<evidence type="ECO:0000256" key="3">
    <source>
        <dbReference type="ARBA" id="ARBA00022692"/>
    </source>
</evidence>
<proteinExistence type="predicted"/>
<dbReference type="GO" id="GO:0140359">
    <property type="term" value="F:ABC-type transporter activity"/>
    <property type="evidence" value="ECO:0007669"/>
    <property type="project" value="InterPro"/>
</dbReference>
<dbReference type="PROSITE" id="PS50893">
    <property type="entry name" value="ABC_TRANSPORTER_2"/>
    <property type="match status" value="1"/>
</dbReference>
<dbReference type="Gene3D" id="3.40.50.300">
    <property type="entry name" value="P-loop containing nucleotide triphosphate hydrolases"/>
    <property type="match status" value="1"/>
</dbReference>
<reference evidence="12" key="1">
    <citation type="submission" date="2015-10" db="EMBL/GenBank/DDBJ databases">
        <authorList>
            <person name="Regsiter A."/>
            <person name="william w."/>
        </authorList>
    </citation>
    <scope>NUCLEOTIDE SEQUENCE [LARGE SCALE GENOMIC DNA]</scope>
</reference>
<keyword evidence="5" id="KW-0067">ATP-binding</keyword>
<feature type="transmembrane region" description="Helical" evidence="8">
    <location>
        <begin position="382"/>
        <end position="408"/>
    </location>
</feature>
<dbReference type="InterPro" id="IPR025662">
    <property type="entry name" value="Sigma_54_int_dom_ATP-bd_1"/>
</dbReference>
<evidence type="ECO:0000256" key="2">
    <source>
        <dbReference type="ARBA" id="ARBA00022448"/>
    </source>
</evidence>
<evidence type="ECO:0000256" key="7">
    <source>
        <dbReference type="ARBA" id="ARBA00023136"/>
    </source>
</evidence>
<dbReference type="PROSITE" id="PS50929">
    <property type="entry name" value="ABC_TM1F"/>
    <property type="match status" value="1"/>
</dbReference>
<feature type="transmembrane region" description="Helical" evidence="8">
    <location>
        <begin position="117"/>
        <end position="139"/>
    </location>
</feature>
<dbReference type="SUPFAM" id="SSF52540">
    <property type="entry name" value="P-loop containing nucleoside triphosphate hydrolases"/>
    <property type="match status" value="1"/>
</dbReference>
<dbReference type="Pfam" id="PF00005">
    <property type="entry name" value="ABC_tran"/>
    <property type="match status" value="1"/>
</dbReference>
<dbReference type="GO" id="GO:0016887">
    <property type="term" value="F:ATP hydrolysis activity"/>
    <property type="evidence" value="ECO:0007669"/>
    <property type="project" value="InterPro"/>
</dbReference>
<dbReference type="STRING" id="671072.PL9214640308"/>
<sequence length="657" mass="75067">MKNMNQLDPLLWHRFLKIAQPFFYPLEAGSGKVFLSLLFLLLIFLFAAVFVLVSGVSIVSQYIFPDFFNSIAPGLYKSVASIIYSPSIIIVLLMLLVPMGAFFLYRNQIKTRWQPWAFLSVLLLLSLSVSGLNVIISYVGNFFTTALAEKSQDEFWRFLYVYAGVFVVGTPIVVLYGYTRDRLGNYWRKWLTDEFLDRYLSQRAFYQIESDGKIDNPDQRITEDIKSFTITSLRFLLIILGSIIDVISFTGILFSISKSLSVFLLIYAFIGTLITVVIGRRLIPLNFNQLRREADFRYGLVHVRDNAESIAFYQGEDQELNQVKQRFFKAFENFNLLVGWQRNVNYFTKSYEYAVIILPSLILAPIYFAGTIKYGDITQANFAFAQVLGAFSIVVSEIEILSAFAAGINRLATFSEFLKYPKTVHQGDRQIDLTIDSPLALEHITLNTPNYQKILVKDLSLTLASGEGLVIMGQSGVGKSSLLRAIAGLWTSGTGRLVRPELSSMLFLPQRPYMILGTLRQQLLYPNINREVNETELRQVLKLVNLEDLPERVNGFDAELDWANILSLGEQQRLAFARLLISKPRYAILDEATSALDLKNEELLYKKLDETETTYISVGHRMSLLRYHQYVLELMGDQKWRLVSTKDYQAEMSLLTQ</sequence>
<dbReference type="InterPro" id="IPR017871">
    <property type="entry name" value="ABC_transporter-like_CS"/>
</dbReference>
<dbReference type="InterPro" id="IPR011527">
    <property type="entry name" value="ABC1_TM_dom"/>
</dbReference>
<dbReference type="Gene3D" id="1.20.1560.10">
    <property type="entry name" value="ABC transporter type 1, transmembrane domain"/>
    <property type="match status" value="1"/>
</dbReference>
<accession>A0A1J1LP11</accession>
<dbReference type="AlphaFoldDB" id="A0A1J1LP11"/>
<dbReference type="InterPro" id="IPR003439">
    <property type="entry name" value="ABC_transporter-like_ATP-bd"/>
</dbReference>
<evidence type="ECO:0000256" key="1">
    <source>
        <dbReference type="ARBA" id="ARBA00004651"/>
    </source>
</evidence>
<organism evidence="11 12">
    <name type="scientific">Planktothrix tepida PCC 9214</name>
    <dbReference type="NCBI Taxonomy" id="671072"/>
    <lineage>
        <taxon>Bacteria</taxon>
        <taxon>Bacillati</taxon>
        <taxon>Cyanobacteriota</taxon>
        <taxon>Cyanophyceae</taxon>
        <taxon>Oscillatoriophycideae</taxon>
        <taxon>Oscillatoriales</taxon>
        <taxon>Microcoleaceae</taxon>
        <taxon>Planktothrix</taxon>
    </lineage>
</organism>
<dbReference type="GO" id="GO:0005524">
    <property type="term" value="F:ATP binding"/>
    <property type="evidence" value="ECO:0007669"/>
    <property type="project" value="UniProtKB-KW"/>
</dbReference>
<evidence type="ECO:0000313" key="11">
    <source>
        <dbReference type="EMBL" id="CUR34301.1"/>
    </source>
</evidence>
<comment type="subcellular location">
    <subcellularLocation>
        <location evidence="1">Cell membrane</location>
        <topology evidence="1">Multi-pass membrane protein</topology>
    </subcellularLocation>
</comment>
<dbReference type="PROSITE" id="PS00211">
    <property type="entry name" value="ABC_TRANSPORTER_1"/>
    <property type="match status" value="1"/>
</dbReference>
<dbReference type="SUPFAM" id="SSF90123">
    <property type="entry name" value="ABC transporter transmembrane region"/>
    <property type="match status" value="1"/>
</dbReference>
<dbReference type="PANTHER" id="PTHR11384:SF59">
    <property type="entry name" value="LYSOSOMAL COBALAMIN TRANSPORTER ABCD4"/>
    <property type="match status" value="1"/>
</dbReference>
<keyword evidence="3 8" id="KW-0812">Transmembrane</keyword>
<evidence type="ECO:0000256" key="8">
    <source>
        <dbReference type="SAM" id="Phobius"/>
    </source>
</evidence>
<evidence type="ECO:0000256" key="5">
    <source>
        <dbReference type="ARBA" id="ARBA00022840"/>
    </source>
</evidence>
<dbReference type="EMBL" id="CZDF01000171">
    <property type="protein sequence ID" value="CUR34301.1"/>
    <property type="molecule type" value="Genomic_DNA"/>
</dbReference>
<dbReference type="SMART" id="SM00382">
    <property type="entry name" value="AAA"/>
    <property type="match status" value="1"/>
</dbReference>
<feature type="domain" description="ABC transporter" evidence="9">
    <location>
        <begin position="439"/>
        <end position="652"/>
    </location>
</feature>
<protein>
    <submittedName>
        <fullName evidence="11">Uncharacterized protein</fullName>
    </submittedName>
</protein>
<dbReference type="PROSITE" id="PS00675">
    <property type="entry name" value="SIGMA54_INTERACT_1"/>
    <property type="match status" value="1"/>
</dbReference>
<feature type="transmembrane region" description="Helical" evidence="8">
    <location>
        <begin position="83"/>
        <end position="105"/>
    </location>
</feature>
<keyword evidence="2" id="KW-0813">Transport</keyword>
<dbReference type="InterPro" id="IPR050835">
    <property type="entry name" value="ABC_transporter_sub-D"/>
</dbReference>
<evidence type="ECO:0000259" key="10">
    <source>
        <dbReference type="PROSITE" id="PS50929"/>
    </source>
</evidence>
<dbReference type="InterPro" id="IPR003593">
    <property type="entry name" value="AAA+_ATPase"/>
</dbReference>
<dbReference type="InterPro" id="IPR036640">
    <property type="entry name" value="ABC1_TM_sf"/>
</dbReference>
<feature type="domain" description="ABC transmembrane type-1" evidence="10">
    <location>
        <begin position="121"/>
        <end position="403"/>
    </location>
</feature>
<gene>
    <name evidence="11" type="ORF">PL9214640308</name>
</gene>